<dbReference type="SUPFAM" id="SSF161098">
    <property type="entry name" value="MetI-like"/>
    <property type="match status" value="1"/>
</dbReference>
<dbReference type="InterPro" id="IPR000515">
    <property type="entry name" value="MetI-like"/>
</dbReference>
<dbReference type="PROSITE" id="PS50928">
    <property type="entry name" value="ABC_TM1"/>
    <property type="match status" value="1"/>
</dbReference>
<feature type="transmembrane region" description="Helical" evidence="8">
    <location>
        <begin position="68"/>
        <end position="88"/>
    </location>
</feature>
<dbReference type="EMBL" id="CP069370">
    <property type="protein sequence ID" value="QYZ69611.1"/>
    <property type="molecule type" value="Genomic_DNA"/>
</dbReference>
<dbReference type="Proteomes" id="UP000826300">
    <property type="component" value="Chromosome"/>
</dbReference>
<dbReference type="InterPro" id="IPR051789">
    <property type="entry name" value="Bact_Polyamine_Transport"/>
</dbReference>
<evidence type="ECO:0000313" key="12">
    <source>
        <dbReference type="Proteomes" id="UP000826300"/>
    </source>
</evidence>
<reference evidence="11" key="1">
    <citation type="submission" date="2021-02" db="EMBL/GenBank/DDBJ databases">
        <title>Rhodobacter shimadae sp. nov., an aerobic anoxygenic phototrophic bacterium isolated from a hot spring.</title>
        <authorList>
            <person name="Muramatsu S."/>
            <person name="Haruta S."/>
            <person name="Hirose S."/>
            <person name="Hanada S."/>
        </authorList>
    </citation>
    <scope>NUCLEOTIDE SEQUENCE</scope>
    <source>
        <strain evidence="11">N10</strain>
    </source>
</reference>
<feature type="transmembrane region" description="Helical" evidence="8">
    <location>
        <begin position="108"/>
        <end position="127"/>
    </location>
</feature>
<feature type="domain" description="ABC transmembrane type-1" evidence="10">
    <location>
        <begin position="62"/>
        <end position="254"/>
    </location>
</feature>
<dbReference type="RefSeq" id="WP_220661829.1">
    <property type="nucleotide sequence ID" value="NZ_CP069370.1"/>
</dbReference>
<dbReference type="Pfam" id="PF00528">
    <property type="entry name" value="BPD_transp_1"/>
    <property type="match status" value="1"/>
</dbReference>
<dbReference type="GO" id="GO:0055085">
    <property type="term" value="P:transmembrane transport"/>
    <property type="evidence" value="ECO:0007669"/>
    <property type="project" value="InterPro"/>
</dbReference>
<feature type="transmembrane region" description="Helical" evidence="8">
    <location>
        <begin position="175"/>
        <end position="196"/>
    </location>
</feature>
<evidence type="ECO:0000256" key="9">
    <source>
        <dbReference type="SAM" id="MobiDB-lite"/>
    </source>
</evidence>
<name>A0A8G1ECW5_9RHOB</name>
<dbReference type="CDD" id="cd06261">
    <property type="entry name" value="TM_PBP2"/>
    <property type="match status" value="1"/>
</dbReference>
<evidence type="ECO:0000256" key="3">
    <source>
        <dbReference type="ARBA" id="ARBA00022448"/>
    </source>
</evidence>
<accession>A0A8G1ECW5</accession>
<keyword evidence="7 8" id="KW-0472">Membrane</keyword>
<evidence type="ECO:0000256" key="8">
    <source>
        <dbReference type="RuleBase" id="RU363032"/>
    </source>
</evidence>
<keyword evidence="4" id="KW-1003">Cell membrane</keyword>
<dbReference type="AlphaFoldDB" id="A0A8G1ECW5"/>
<comment type="subcellular location">
    <subcellularLocation>
        <location evidence="1 8">Cell membrane</location>
        <topology evidence="1 8">Multi-pass membrane protein</topology>
    </subcellularLocation>
</comment>
<dbReference type="PANTHER" id="PTHR43848:SF2">
    <property type="entry name" value="PUTRESCINE TRANSPORT SYSTEM PERMEASE PROTEIN POTI"/>
    <property type="match status" value="1"/>
</dbReference>
<dbReference type="GO" id="GO:0005886">
    <property type="term" value="C:plasma membrane"/>
    <property type="evidence" value="ECO:0007669"/>
    <property type="project" value="UniProtKB-SubCell"/>
</dbReference>
<organism evidence="11 12">
    <name type="scientific">Neotabrizicola shimadae</name>
    <dbReference type="NCBI Taxonomy" id="2807096"/>
    <lineage>
        <taxon>Bacteria</taxon>
        <taxon>Pseudomonadati</taxon>
        <taxon>Pseudomonadota</taxon>
        <taxon>Alphaproteobacteria</taxon>
        <taxon>Rhodobacterales</taxon>
        <taxon>Paracoccaceae</taxon>
        <taxon>Neotabrizicola</taxon>
    </lineage>
</organism>
<keyword evidence="5 8" id="KW-0812">Transmembrane</keyword>
<keyword evidence="6 8" id="KW-1133">Transmembrane helix</keyword>
<feature type="transmembrane region" description="Helical" evidence="8">
    <location>
        <begin position="235"/>
        <end position="255"/>
    </location>
</feature>
<dbReference type="InterPro" id="IPR035906">
    <property type="entry name" value="MetI-like_sf"/>
</dbReference>
<dbReference type="KEGG" id="nsm:JO391_18125"/>
<feature type="transmembrane region" description="Helical" evidence="8">
    <location>
        <begin position="7"/>
        <end position="32"/>
    </location>
</feature>
<gene>
    <name evidence="11" type="ORF">JO391_18125</name>
</gene>
<evidence type="ECO:0000256" key="2">
    <source>
        <dbReference type="ARBA" id="ARBA00007069"/>
    </source>
</evidence>
<protein>
    <submittedName>
        <fullName evidence="11">ABC transporter permease</fullName>
    </submittedName>
</protein>
<evidence type="ECO:0000313" key="11">
    <source>
        <dbReference type="EMBL" id="QYZ69611.1"/>
    </source>
</evidence>
<feature type="transmembrane region" description="Helical" evidence="8">
    <location>
        <begin position="134"/>
        <end position="155"/>
    </location>
</feature>
<keyword evidence="12" id="KW-1185">Reference proteome</keyword>
<feature type="region of interest" description="Disordered" evidence="9">
    <location>
        <begin position="259"/>
        <end position="288"/>
    </location>
</feature>
<comment type="similarity">
    <text evidence="2">Belongs to the binding-protein-dependent transport system permease family. CysTW subfamily.</text>
</comment>
<evidence type="ECO:0000256" key="1">
    <source>
        <dbReference type="ARBA" id="ARBA00004651"/>
    </source>
</evidence>
<keyword evidence="3 8" id="KW-0813">Transport</keyword>
<proteinExistence type="inferred from homology"/>
<evidence type="ECO:0000256" key="5">
    <source>
        <dbReference type="ARBA" id="ARBA00022692"/>
    </source>
</evidence>
<evidence type="ECO:0000256" key="6">
    <source>
        <dbReference type="ARBA" id="ARBA00022989"/>
    </source>
</evidence>
<evidence type="ECO:0000256" key="4">
    <source>
        <dbReference type="ARBA" id="ARBA00022475"/>
    </source>
</evidence>
<dbReference type="PANTHER" id="PTHR43848">
    <property type="entry name" value="PUTRESCINE TRANSPORT SYSTEM PERMEASE PROTEIN POTI"/>
    <property type="match status" value="1"/>
</dbReference>
<dbReference type="Gene3D" id="1.10.3720.10">
    <property type="entry name" value="MetI-like"/>
    <property type="match status" value="1"/>
</dbReference>
<evidence type="ECO:0000256" key="7">
    <source>
        <dbReference type="ARBA" id="ARBA00023136"/>
    </source>
</evidence>
<sequence>MNARMSWFNVTAVALGLAFLYLPMLIVVIYSFNASKLVTVWGGFSTHWYGVLFANQDFLDAAMVSVRIGLMSATLATVLGTMAAYVMVRGGTFPGRTLFSGLVYAPLVMPEVIMGLSMLLLFIAVGLDRGQGTIMLAQATLEMCFVCVVVSSRLATHDRAMDEAAMDLGCTPAKVFWLVTLPNIAPAILSGWLLAFSMSLDDLVMASFTSGPSSTTLPLRLYSSVRTGVSPEINALSSLVIGVVALGLVTTAVINRKTMQRRHRREPDAAQVSRATRNGHHIQLGKQR</sequence>
<evidence type="ECO:0000259" key="10">
    <source>
        <dbReference type="PROSITE" id="PS50928"/>
    </source>
</evidence>